<proteinExistence type="inferred from homology"/>
<keyword evidence="2" id="KW-0472">Membrane</keyword>
<dbReference type="Pfam" id="PF03281">
    <property type="entry name" value="Mab-21"/>
    <property type="match status" value="1"/>
</dbReference>
<reference evidence="5" key="1">
    <citation type="submission" date="2018-11" db="EMBL/GenBank/DDBJ databases">
        <authorList>
            <person name="Alioto T."/>
            <person name="Alioto T."/>
        </authorList>
    </citation>
    <scope>NUCLEOTIDE SEQUENCE</scope>
</reference>
<dbReference type="OrthoDB" id="10352418at2759"/>
<dbReference type="Proteomes" id="UP000596742">
    <property type="component" value="Unassembled WGS sequence"/>
</dbReference>
<evidence type="ECO:0000256" key="1">
    <source>
        <dbReference type="ARBA" id="ARBA00008307"/>
    </source>
</evidence>
<feature type="domain" description="Mab-21-like HhH/H2TH-like" evidence="4">
    <location>
        <begin position="245"/>
        <end position="339"/>
    </location>
</feature>
<keyword evidence="6" id="KW-1185">Reference proteome</keyword>
<dbReference type="SMART" id="SM01265">
    <property type="entry name" value="Mab-21"/>
    <property type="match status" value="1"/>
</dbReference>
<evidence type="ECO:0000256" key="2">
    <source>
        <dbReference type="SAM" id="Phobius"/>
    </source>
</evidence>
<gene>
    <name evidence="5" type="ORF">MGAL_10B013548</name>
</gene>
<feature type="transmembrane region" description="Helical" evidence="2">
    <location>
        <begin position="598"/>
        <end position="616"/>
    </location>
</feature>
<dbReference type="InterPro" id="IPR024810">
    <property type="entry name" value="MAB21L/cGLR"/>
</dbReference>
<feature type="domain" description="Mab-21-like nucleotidyltransferase" evidence="3">
    <location>
        <begin position="167"/>
        <end position="236"/>
    </location>
</feature>
<dbReference type="EMBL" id="UYJE01002448">
    <property type="protein sequence ID" value="VDI10817.1"/>
    <property type="molecule type" value="Genomic_DNA"/>
</dbReference>
<comment type="caution">
    <text evidence="5">The sequence shown here is derived from an EMBL/GenBank/DDBJ whole genome shotgun (WGS) entry which is preliminary data.</text>
</comment>
<evidence type="ECO:0000259" key="3">
    <source>
        <dbReference type="Pfam" id="PF03281"/>
    </source>
</evidence>
<comment type="similarity">
    <text evidence="1">Belongs to the mab-21 family.</text>
</comment>
<evidence type="ECO:0000259" key="4">
    <source>
        <dbReference type="Pfam" id="PF20266"/>
    </source>
</evidence>
<keyword evidence="2" id="KW-0812">Transmembrane</keyword>
<sequence length="647" mass="75219">MNTSIYTNKESIQFYKYLCQKIGCEKVVKARRLKYTICDIAFHCQCPMISSGSKGEGLDLKGSDLDVMLIHPDFIVYETEPDALKRNKIYLVMETKDTPPCFTYLRLISPYNVLSISDRESFQKNGTQNLFSSELYKFNELKLATKYVPYLNKTHGPCVADANDDFDFAFCLKCDQWISAAYPWITRARVRWPSSELVSKIITCGVLFVPIGIKQSKNEGIEWRISFSIAEKMLIYSFTHTQLLCYSLLKILLKEIVENCKNLKGLLCSYFLKTLVFWISEELDPSVWRPDNIIPCYQSCLERLIYCIEYSTLLHYFIPENNLFYSRFSKEDREQLIKILRISYALGIRCFSVSSTLCDYTKCIFSPLSRNAKVMTEMVENVSFMVSISKLLFNLLHHSRTDLSRDIFTVFLSRAHQFAPQSQIGSRCISNKHQYNTYKHDISHLLIGLSSDAVSGWLFLASFFYRRKNYIASLHVINYALLKCTDDKIPVKVQPGFKIELNRTQYNVLESMQQEKLFKILKTVQINDLDFIEKSEIIPEELQLEVEERSTIIPAIPFAHFLSFLCYFHSCDLNSALVSMQQIMHIMNTNFTKDDFESFYVFAYPIILLGICWQMTRKTSMARRSFELIAISDKYKLTSAAIRLSRI</sequence>
<dbReference type="AlphaFoldDB" id="A0A8B6CXY9"/>
<evidence type="ECO:0000313" key="5">
    <source>
        <dbReference type="EMBL" id="VDI10817.1"/>
    </source>
</evidence>
<dbReference type="PANTHER" id="PTHR10656:SF69">
    <property type="entry name" value="MAB-21-LIKE HHH_H2TH-LIKE DOMAIN-CONTAINING PROTEIN"/>
    <property type="match status" value="1"/>
</dbReference>
<name>A0A8B6CXY9_MYTGA</name>
<keyword evidence="2" id="KW-1133">Transmembrane helix</keyword>
<dbReference type="InterPro" id="IPR046906">
    <property type="entry name" value="Mab-21_HhH/H2TH-like"/>
</dbReference>
<protein>
    <recommendedName>
        <fullName evidence="7">Mab-21-like HhH/H2TH-like domain-containing protein</fullName>
    </recommendedName>
</protein>
<evidence type="ECO:0008006" key="7">
    <source>
        <dbReference type="Google" id="ProtNLM"/>
    </source>
</evidence>
<dbReference type="Pfam" id="PF20266">
    <property type="entry name" value="Mab-21_C"/>
    <property type="match status" value="1"/>
</dbReference>
<organism evidence="5 6">
    <name type="scientific">Mytilus galloprovincialis</name>
    <name type="common">Mediterranean mussel</name>
    <dbReference type="NCBI Taxonomy" id="29158"/>
    <lineage>
        <taxon>Eukaryota</taxon>
        <taxon>Metazoa</taxon>
        <taxon>Spiralia</taxon>
        <taxon>Lophotrochozoa</taxon>
        <taxon>Mollusca</taxon>
        <taxon>Bivalvia</taxon>
        <taxon>Autobranchia</taxon>
        <taxon>Pteriomorphia</taxon>
        <taxon>Mytilida</taxon>
        <taxon>Mytiloidea</taxon>
        <taxon>Mytilidae</taxon>
        <taxon>Mytilinae</taxon>
        <taxon>Mytilus</taxon>
    </lineage>
</organism>
<accession>A0A8B6CXY9</accession>
<dbReference type="PANTHER" id="PTHR10656">
    <property type="entry name" value="CELL FATE DETERMINING PROTEIN MAB21-RELATED"/>
    <property type="match status" value="1"/>
</dbReference>
<dbReference type="InterPro" id="IPR046903">
    <property type="entry name" value="Mab-21-like_nuc_Trfase"/>
</dbReference>
<dbReference type="Gene3D" id="1.10.1410.40">
    <property type="match status" value="1"/>
</dbReference>
<evidence type="ECO:0000313" key="6">
    <source>
        <dbReference type="Proteomes" id="UP000596742"/>
    </source>
</evidence>